<comment type="caution">
    <text evidence="1">The sequence shown here is derived from an EMBL/GenBank/DDBJ whole genome shotgun (WGS) entry which is preliminary data.</text>
</comment>
<name>A0A7X3MKI4_9FIRM</name>
<dbReference type="EMBL" id="WUQX01000001">
    <property type="protein sequence ID" value="MXP78108.1"/>
    <property type="molecule type" value="Genomic_DNA"/>
</dbReference>
<sequence>MNTIERLPEAYTDKKEAILKHGIYTFFKDEAAFENLKIERIFGFTVFLRYIREWKKICSVPVNRLLLISLTPINVYQNREKKKRKEKISKCIAFIKGHSGFVIYGAGHMAHIVASYCDMRKIRYEYFCVTHLDDRKKEYMGHPVKELAQVKEELHSNGILICMRGDYAEEVIDTLNTYGLSDNLYFDEELFGIMDSELNRRDTRRKKV</sequence>
<evidence type="ECO:0000313" key="1">
    <source>
        <dbReference type="EMBL" id="MXP78108.1"/>
    </source>
</evidence>
<evidence type="ECO:0000313" key="2">
    <source>
        <dbReference type="Proteomes" id="UP000460412"/>
    </source>
</evidence>
<gene>
    <name evidence="1" type="ORF">GN277_22950</name>
</gene>
<protein>
    <recommendedName>
        <fullName evidence="3">PglD N-terminal domain-containing protein</fullName>
    </recommendedName>
</protein>
<reference evidence="1 2" key="1">
    <citation type="submission" date="2019-12" db="EMBL/GenBank/DDBJ databases">
        <title>Sporaefaciens musculi gen. nov., sp. nov., a novel bacterium isolated from the caecum of an obese mouse.</title>
        <authorList>
            <person name="Rasmussen T.S."/>
            <person name="Streidl T."/>
            <person name="Hitch T.C.A."/>
            <person name="Wortmann E."/>
            <person name="Deptula P."/>
            <person name="Hansen M."/>
            <person name="Nielsen D.S."/>
            <person name="Clavel T."/>
            <person name="Vogensen F.K."/>
        </authorList>
    </citation>
    <scope>NUCLEOTIDE SEQUENCE [LARGE SCALE GENOMIC DNA]</scope>
    <source>
        <strain evidence="1 2">WCA-9-b2</strain>
    </source>
</reference>
<proteinExistence type="predicted"/>
<dbReference type="RefSeq" id="WP_159754252.1">
    <property type="nucleotide sequence ID" value="NZ_CASZNZ010000072.1"/>
</dbReference>
<accession>A0A7X3MKI4</accession>
<evidence type="ECO:0008006" key="3">
    <source>
        <dbReference type="Google" id="ProtNLM"/>
    </source>
</evidence>
<keyword evidence="2" id="KW-1185">Reference proteome</keyword>
<dbReference type="AlphaFoldDB" id="A0A7X3MKI4"/>
<dbReference type="Proteomes" id="UP000460412">
    <property type="component" value="Unassembled WGS sequence"/>
</dbReference>
<organism evidence="1 2">
    <name type="scientific">Sporofaciens musculi</name>
    <dbReference type="NCBI Taxonomy" id="2681861"/>
    <lineage>
        <taxon>Bacteria</taxon>
        <taxon>Bacillati</taxon>
        <taxon>Bacillota</taxon>
        <taxon>Clostridia</taxon>
        <taxon>Lachnospirales</taxon>
        <taxon>Lachnospiraceae</taxon>
        <taxon>Sporofaciens</taxon>
    </lineage>
</organism>